<comment type="caution">
    <text evidence="6">The sequence shown here is derived from an EMBL/GenBank/DDBJ whole genome shotgun (WGS) entry which is preliminary data.</text>
</comment>
<evidence type="ECO:0000256" key="2">
    <source>
        <dbReference type="ARBA" id="ARBA00009410"/>
    </source>
</evidence>
<dbReference type="InterPro" id="IPR006076">
    <property type="entry name" value="FAD-dep_OxRdtase"/>
</dbReference>
<dbReference type="EMBL" id="PKGZ01000005">
    <property type="protein sequence ID" value="PKY91119.1"/>
    <property type="molecule type" value="Genomic_DNA"/>
</dbReference>
<dbReference type="GO" id="GO:0016491">
    <property type="term" value="F:oxidoreductase activity"/>
    <property type="evidence" value="ECO:0007669"/>
    <property type="project" value="UniProtKB-KW"/>
</dbReference>
<accession>A0A133Y4M8</accession>
<reference evidence="6 8" key="1">
    <citation type="submission" date="2016-01" db="EMBL/GenBank/DDBJ databases">
        <authorList>
            <person name="Oliw E.H."/>
        </authorList>
    </citation>
    <scope>NUCLEOTIDE SEQUENCE [LARGE SCALE GENOMIC DNA]</scope>
    <source>
        <strain evidence="6 8">KA00635</strain>
    </source>
</reference>
<dbReference type="Gene3D" id="3.30.9.10">
    <property type="entry name" value="D-Amino Acid Oxidase, subunit A, domain 2"/>
    <property type="match status" value="1"/>
</dbReference>
<evidence type="ECO:0000313" key="8">
    <source>
        <dbReference type="Proteomes" id="UP000070422"/>
    </source>
</evidence>
<dbReference type="OrthoDB" id="9805337at2"/>
<proteinExistence type="inferred from homology"/>
<dbReference type="Gene3D" id="3.50.50.60">
    <property type="entry name" value="FAD/NAD(P)-binding domain"/>
    <property type="match status" value="1"/>
</dbReference>
<keyword evidence="4" id="KW-0560">Oxidoreductase</keyword>
<evidence type="ECO:0000256" key="1">
    <source>
        <dbReference type="ARBA" id="ARBA00001974"/>
    </source>
</evidence>
<evidence type="ECO:0000313" key="9">
    <source>
        <dbReference type="Proteomes" id="UP000234775"/>
    </source>
</evidence>
<evidence type="ECO:0000256" key="3">
    <source>
        <dbReference type="ARBA" id="ARBA00022630"/>
    </source>
</evidence>
<evidence type="ECO:0000313" key="7">
    <source>
        <dbReference type="EMBL" id="PKY91119.1"/>
    </source>
</evidence>
<dbReference type="EMBL" id="LSCQ01000010">
    <property type="protein sequence ID" value="KXB38152.1"/>
    <property type="molecule type" value="Genomic_DNA"/>
</dbReference>
<dbReference type="GO" id="GO:0005737">
    <property type="term" value="C:cytoplasm"/>
    <property type="evidence" value="ECO:0007669"/>
    <property type="project" value="TreeGrafter"/>
</dbReference>
<organism evidence="6 8">
    <name type="scientific">Aerococcus christensenii</name>
    <dbReference type="NCBI Taxonomy" id="87541"/>
    <lineage>
        <taxon>Bacteria</taxon>
        <taxon>Bacillati</taxon>
        <taxon>Bacillota</taxon>
        <taxon>Bacilli</taxon>
        <taxon>Lactobacillales</taxon>
        <taxon>Aerococcaceae</taxon>
        <taxon>Aerococcus</taxon>
    </lineage>
</organism>
<dbReference type="Proteomes" id="UP000234775">
    <property type="component" value="Unassembled WGS sequence"/>
</dbReference>
<feature type="domain" description="FAD dependent oxidoreductase" evidence="5">
    <location>
        <begin position="2"/>
        <end position="345"/>
    </location>
</feature>
<sequence>MKIAVIGGGIVGSVAAFYLTQNQQYTVTLYDDGHGQATKASAGIICPWFSKRRNKAWYRLANAGAHFYPQLMKDLQKTGTTSKAYQARPTWLLKRRPQLIDDLIALATQRKANAPLIGKIKKLSPTQQTAILSEWHYPHDIIAIESGAAVIDGEMLCQDLLRASFSNGLIYHPTKAVIDKISAQSITVQGESFDRVLLAAGAWLGDLLTPHHFKVDVHPQKGQLAVYRTTSSHSWPLIMPEGETDIIPHQNNLLYLGATHENDQDFDQHVQPEALSEIFNTMSHLFPHFLLNNYVEIKVGTRAYTRDFSPFYGPVPKFPHLFVASGLGSSGLTTGPLIGHELAHLITQNTLSMDWADYDPKNYIQKILE</sequence>
<dbReference type="STRING" id="87541.AWM71_04235"/>
<dbReference type="PANTHER" id="PTHR13847:SF286">
    <property type="entry name" value="D-AMINO ACID DEHYDROGENASE"/>
    <property type="match status" value="1"/>
</dbReference>
<dbReference type="SUPFAM" id="SSF54373">
    <property type="entry name" value="FAD-linked reductases, C-terminal domain"/>
    <property type="match status" value="1"/>
</dbReference>
<keyword evidence="9" id="KW-1185">Reference proteome</keyword>
<dbReference type="PATRIC" id="fig|87541.4.peg.82"/>
<reference evidence="7 9" key="2">
    <citation type="submission" date="2017-12" db="EMBL/GenBank/DDBJ databases">
        <title>Phylogenetic diversity of female urinary microbiome.</title>
        <authorList>
            <person name="Thomas-White K."/>
            <person name="Wolfe A.J."/>
        </authorList>
    </citation>
    <scope>NUCLEOTIDE SEQUENCE [LARGE SCALE GENOMIC DNA]</scope>
    <source>
        <strain evidence="7 9">UMB0844</strain>
    </source>
</reference>
<dbReference type="Pfam" id="PF01266">
    <property type="entry name" value="DAO"/>
    <property type="match status" value="1"/>
</dbReference>
<dbReference type="PANTHER" id="PTHR13847">
    <property type="entry name" value="SARCOSINE DEHYDROGENASE-RELATED"/>
    <property type="match status" value="1"/>
</dbReference>
<comment type="cofactor">
    <cofactor evidence="1">
        <name>FAD</name>
        <dbReference type="ChEBI" id="CHEBI:57692"/>
    </cofactor>
</comment>
<evidence type="ECO:0000259" key="5">
    <source>
        <dbReference type="Pfam" id="PF01266"/>
    </source>
</evidence>
<name>A0A133Y4M8_9LACT</name>
<dbReference type="Proteomes" id="UP000070422">
    <property type="component" value="Unassembled WGS sequence"/>
</dbReference>
<gene>
    <name evidence="7" type="ORF">CYJ27_06690</name>
    <name evidence="6" type="ORF">HMPREF3187_00082</name>
</gene>
<evidence type="ECO:0000313" key="6">
    <source>
        <dbReference type="EMBL" id="KXB38152.1"/>
    </source>
</evidence>
<dbReference type="RefSeq" id="WP_060936292.1">
    <property type="nucleotide sequence ID" value="NZ_JASOZP010000005.1"/>
</dbReference>
<dbReference type="AlphaFoldDB" id="A0A133Y4M8"/>
<dbReference type="InterPro" id="IPR036188">
    <property type="entry name" value="FAD/NAD-bd_sf"/>
</dbReference>
<keyword evidence="3" id="KW-0285">Flavoprotein</keyword>
<dbReference type="SUPFAM" id="SSF51905">
    <property type="entry name" value="FAD/NAD(P)-binding domain"/>
    <property type="match status" value="1"/>
</dbReference>
<evidence type="ECO:0000256" key="4">
    <source>
        <dbReference type="ARBA" id="ARBA00023002"/>
    </source>
</evidence>
<comment type="similarity">
    <text evidence="2">Belongs to the DadA oxidoreductase family.</text>
</comment>
<protein>
    <submittedName>
        <fullName evidence="6">FAD dependent oxidoreductase</fullName>
    </submittedName>
    <submittedName>
        <fullName evidence="7">FAD-binding oxidoreductase</fullName>
    </submittedName>
</protein>